<gene>
    <name evidence="2" type="ORF">BSQ50_01500</name>
</gene>
<dbReference type="InterPro" id="IPR036163">
    <property type="entry name" value="HMA_dom_sf"/>
</dbReference>
<name>A0A3S6QYT1_9LACO</name>
<keyword evidence="3" id="KW-1185">Reference proteome</keyword>
<protein>
    <recommendedName>
        <fullName evidence="1">HMA domain-containing protein</fullName>
    </recommendedName>
</protein>
<dbReference type="Proteomes" id="UP000324497">
    <property type="component" value="Chromosome"/>
</dbReference>
<dbReference type="SUPFAM" id="SSF55008">
    <property type="entry name" value="HMA, heavy metal-associated domain"/>
    <property type="match status" value="1"/>
</dbReference>
<evidence type="ECO:0000313" key="2">
    <source>
        <dbReference type="EMBL" id="AUJ31355.1"/>
    </source>
</evidence>
<organism evidence="2 3">
    <name type="scientific">Liquorilactobacillus nagelii</name>
    <dbReference type="NCBI Taxonomy" id="82688"/>
    <lineage>
        <taxon>Bacteria</taxon>
        <taxon>Bacillati</taxon>
        <taxon>Bacillota</taxon>
        <taxon>Bacilli</taxon>
        <taxon>Lactobacillales</taxon>
        <taxon>Lactobacillaceae</taxon>
        <taxon>Liquorilactobacillus</taxon>
    </lineage>
</organism>
<dbReference type="CDD" id="cd00371">
    <property type="entry name" value="HMA"/>
    <property type="match status" value="1"/>
</dbReference>
<sequence length="69" mass="7345">MEQEKVAISGMKCSGCADKVKNAFEQLAGVSDVQVSLADKQASFVGKASLAELNATLAETHYQVEKIID</sequence>
<accession>A0A3S6QYT1</accession>
<dbReference type="GO" id="GO:0046872">
    <property type="term" value="F:metal ion binding"/>
    <property type="evidence" value="ECO:0007669"/>
    <property type="project" value="InterPro"/>
</dbReference>
<dbReference type="EMBL" id="CP018180">
    <property type="protein sequence ID" value="AUJ31355.1"/>
    <property type="molecule type" value="Genomic_DNA"/>
</dbReference>
<dbReference type="RefSeq" id="WP_057886501.1">
    <property type="nucleotide sequence ID" value="NZ_CP018180.1"/>
</dbReference>
<dbReference type="PROSITE" id="PS50846">
    <property type="entry name" value="HMA_2"/>
    <property type="match status" value="1"/>
</dbReference>
<evidence type="ECO:0000313" key="3">
    <source>
        <dbReference type="Proteomes" id="UP000324497"/>
    </source>
</evidence>
<evidence type="ECO:0000259" key="1">
    <source>
        <dbReference type="PROSITE" id="PS50846"/>
    </source>
</evidence>
<dbReference type="Gene3D" id="3.30.70.100">
    <property type="match status" value="1"/>
</dbReference>
<dbReference type="InterPro" id="IPR006121">
    <property type="entry name" value="HMA_dom"/>
</dbReference>
<dbReference type="GeneID" id="78522426"/>
<dbReference type="AlphaFoldDB" id="A0A3S6QYT1"/>
<feature type="domain" description="HMA" evidence="1">
    <location>
        <begin position="2"/>
        <end position="65"/>
    </location>
</feature>
<dbReference type="Pfam" id="PF00403">
    <property type="entry name" value="HMA"/>
    <property type="match status" value="1"/>
</dbReference>
<proteinExistence type="predicted"/>
<dbReference type="KEGG" id="lng:BSQ50_01500"/>
<reference evidence="2 3" key="1">
    <citation type="submission" date="2016-11" db="EMBL/GenBank/DDBJ databases">
        <title>Interaction between Lactobacillus species and yeast in water kefir.</title>
        <authorList>
            <person name="Behr J."/>
            <person name="Xu D."/>
            <person name="Vogel R.F."/>
        </authorList>
    </citation>
    <scope>NUCLEOTIDE SEQUENCE [LARGE SCALE GENOMIC DNA]</scope>
    <source>
        <strain evidence="2 3">TMW 1.1827</strain>
    </source>
</reference>